<gene>
    <name evidence="1" type="ORF">SPACI_017280</name>
</gene>
<evidence type="ECO:0000313" key="2">
    <source>
        <dbReference type="Proteomes" id="UP000216052"/>
    </source>
</evidence>
<sequence length="137" mass="14876">MADNSRLFALKLQGYCCSQIVLKLGLEDAQLEDNPQLIQAVAGLCDGLHSDMVCGIFSATACLISLLQPRYSPVLINDLAEWFASEFEESNGGIACKDILGGNQLNRSTKCPKILAATYDKAVDLLEVSGYEFPARE</sequence>
<organism evidence="1 2">
    <name type="scientific">Sporomusa acidovorans (strain ATCC 49682 / DSM 3132 / Mol)</name>
    <dbReference type="NCBI Taxonomy" id="1123286"/>
    <lineage>
        <taxon>Bacteria</taxon>
        <taxon>Bacillati</taxon>
        <taxon>Bacillota</taxon>
        <taxon>Negativicutes</taxon>
        <taxon>Selenomonadales</taxon>
        <taxon>Sporomusaceae</taxon>
        <taxon>Sporomusa</taxon>
    </lineage>
</organism>
<dbReference type="InterPro" id="IPR010181">
    <property type="entry name" value="CGCAxxGCC_motif"/>
</dbReference>
<evidence type="ECO:0000313" key="1">
    <source>
        <dbReference type="EMBL" id="XFO71694.1"/>
    </source>
</evidence>
<evidence type="ECO:0008006" key="3">
    <source>
        <dbReference type="Google" id="ProtNLM"/>
    </source>
</evidence>
<dbReference type="EMBL" id="CP155571">
    <property type="protein sequence ID" value="XFO71694.1"/>
    <property type="molecule type" value="Genomic_DNA"/>
</dbReference>
<dbReference type="Proteomes" id="UP000216052">
    <property type="component" value="Chromosome"/>
</dbReference>
<proteinExistence type="predicted"/>
<name>A0ABZ3J036_SPOA4</name>
<dbReference type="Pfam" id="PF09719">
    <property type="entry name" value="C_GCAxxG_C_C"/>
    <property type="match status" value="1"/>
</dbReference>
<dbReference type="RefSeq" id="WP_093794572.1">
    <property type="nucleotide sequence ID" value="NZ_CP155571.1"/>
</dbReference>
<reference evidence="1" key="1">
    <citation type="submission" date="2024-05" db="EMBL/GenBank/DDBJ databases">
        <title>Isolation and characterization of Sporomusa carbonis sp. nov., a carboxydotrophic hydrogenogen in the genus of Sporomusa isolated from a charcoal burning pile.</title>
        <authorList>
            <person name="Boeer T."/>
            <person name="Rosenbaum F."/>
            <person name="Eysell L."/>
            <person name="Mueller V."/>
            <person name="Daniel R."/>
            <person name="Poehlein A."/>
        </authorList>
    </citation>
    <scope>NUCLEOTIDE SEQUENCE [LARGE SCALE GENOMIC DNA]</scope>
    <source>
        <strain evidence="1">DSM 3132</strain>
    </source>
</reference>
<accession>A0ABZ3J036</accession>
<dbReference type="NCBIfam" id="NF045669">
    <property type="entry name" value="DVU1555_fam_CGA"/>
    <property type="match status" value="1"/>
</dbReference>
<keyword evidence="2" id="KW-1185">Reference proteome</keyword>
<protein>
    <recommendedName>
        <fullName evidence="3">Redox-active protein</fullName>
    </recommendedName>
</protein>